<keyword evidence="2" id="KW-1185">Reference proteome</keyword>
<organism evidence="1 2">
    <name type="scientific">Caerostris extrusa</name>
    <name type="common">Bark spider</name>
    <name type="synonym">Caerostris bankana</name>
    <dbReference type="NCBI Taxonomy" id="172846"/>
    <lineage>
        <taxon>Eukaryota</taxon>
        <taxon>Metazoa</taxon>
        <taxon>Ecdysozoa</taxon>
        <taxon>Arthropoda</taxon>
        <taxon>Chelicerata</taxon>
        <taxon>Arachnida</taxon>
        <taxon>Araneae</taxon>
        <taxon>Araneomorphae</taxon>
        <taxon>Entelegynae</taxon>
        <taxon>Araneoidea</taxon>
        <taxon>Araneidae</taxon>
        <taxon>Caerostris</taxon>
    </lineage>
</organism>
<evidence type="ECO:0000313" key="1">
    <source>
        <dbReference type="EMBL" id="GIX67913.1"/>
    </source>
</evidence>
<reference evidence="1 2" key="1">
    <citation type="submission" date="2021-06" db="EMBL/GenBank/DDBJ databases">
        <title>Caerostris extrusa draft genome.</title>
        <authorList>
            <person name="Kono N."/>
            <person name="Arakawa K."/>
        </authorList>
    </citation>
    <scope>NUCLEOTIDE SEQUENCE [LARGE SCALE GENOMIC DNA]</scope>
</reference>
<dbReference type="Proteomes" id="UP001054945">
    <property type="component" value="Unassembled WGS sequence"/>
</dbReference>
<comment type="caution">
    <text evidence="1">The sequence shown here is derived from an EMBL/GenBank/DDBJ whole genome shotgun (WGS) entry which is preliminary data.</text>
</comment>
<dbReference type="AlphaFoldDB" id="A0AAV4M6D6"/>
<sequence length="187" mass="21206">MKGTRWLQVIGFSFGLFGTIAATVTVLDDAKDVKSLDLYRSARGHLHLLGECRRQLTFLASVALGAFITRVMKESPLTPLPLPPLPNSLHWNLISVPAHLGGHLIQWTQKASSWSTRHFEPGCSRSSRSLPGGFQPKNLIRLRKRFAKEFRNSPNTIYSAVRHTLKPLKFIIPHAIGMHRWLLRWCH</sequence>
<name>A0AAV4M6D6_CAEEX</name>
<evidence type="ECO:0000313" key="2">
    <source>
        <dbReference type="Proteomes" id="UP001054945"/>
    </source>
</evidence>
<proteinExistence type="predicted"/>
<dbReference type="EMBL" id="BPLR01001911">
    <property type="protein sequence ID" value="GIX67913.1"/>
    <property type="molecule type" value="Genomic_DNA"/>
</dbReference>
<accession>A0AAV4M6D6</accession>
<protein>
    <submittedName>
        <fullName evidence="1">Uncharacterized protein</fullName>
    </submittedName>
</protein>
<gene>
    <name evidence="1" type="primary">AVEN_35093_1</name>
    <name evidence="1" type="ORF">CEXT_436561</name>
</gene>